<keyword evidence="3" id="KW-1185">Reference proteome</keyword>
<evidence type="ECO:0000313" key="3">
    <source>
        <dbReference type="Proteomes" id="UP000284219"/>
    </source>
</evidence>
<dbReference type="Pfam" id="PF05239">
    <property type="entry name" value="PRC"/>
    <property type="match status" value="1"/>
</dbReference>
<dbReference type="Proteomes" id="UP000284219">
    <property type="component" value="Unassembled WGS sequence"/>
</dbReference>
<gene>
    <name evidence="2" type="ORF">BEP19_05815</name>
</gene>
<evidence type="ECO:0000259" key="1">
    <source>
        <dbReference type="Pfam" id="PF05239"/>
    </source>
</evidence>
<dbReference type="OrthoDB" id="1707618at2"/>
<dbReference type="InterPro" id="IPR011033">
    <property type="entry name" value="PRC_barrel-like_sf"/>
</dbReference>
<dbReference type="Gene3D" id="2.30.30.240">
    <property type="entry name" value="PRC-barrel domain"/>
    <property type="match status" value="2"/>
</dbReference>
<proteinExistence type="predicted"/>
<reference evidence="2 3" key="1">
    <citation type="submission" date="2016-08" db="EMBL/GenBank/DDBJ databases">
        <title>Novel Firmicute Genomes.</title>
        <authorList>
            <person name="Poppleton D.I."/>
            <person name="Gribaldo S."/>
        </authorList>
    </citation>
    <scope>NUCLEOTIDE SEQUENCE [LARGE SCALE GENOMIC DNA]</scope>
    <source>
        <strain evidence="2 3">RAOx-1</strain>
    </source>
</reference>
<protein>
    <recommendedName>
        <fullName evidence="1">PRC-barrel domain-containing protein</fullName>
    </recommendedName>
</protein>
<organism evidence="2 3">
    <name type="scientific">Ammoniphilus oxalaticus</name>
    <dbReference type="NCBI Taxonomy" id="66863"/>
    <lineage>
        <taxon>Bacteria</taxon>
        <taxon>Bacillati</taxon>
        <taxon>Bacillota</taxon>
        <taxon>Bacilli</taxon>
        <taxon>Bacillales</taxon>
        <taxon>Paenibacillaceae</taxon>
        <taxon>Aneurinibacillus group</taxon>
        <taxon>Ammoniphilus</taxon>
    </lineage>
</organism>
<name>A0A419SJ17_9BACL</name>
<dbReference type="RefSeq" id="WP_120189170.1">
    <property type="nucleotide sequence ID" value="NZ_MCHY01000008.1"/>
</dbReference>
<dbReference type="SUPFAM" id="SSF50346">
    <property type="entry name" value="PRC-barrel domain"/>
    <property type="match status" value="2"/>
</dbReference>
<dbReference type="EMBL" id="MCHY01000008">
    <property type="protein sequence ID" value="RKD23939.1"/>
    <property type="molecule type" value="Genomic_DNA"/>
</dbReference>
<evidence type="ECO:0000313" key="2">
    <source>
        <dbReference type="EMBL" id="RKD23939.1"/>
    </source>
</evidence>
<accession>A0A419SJ17</accession>
<dbReference type="InterPro" id="IPR027275">
    <property type="entry name" value="PRC-brl_dom"/>
</dbReference>
<feature type="domain" description="PRC-barrel" evidence="1">
    <location>
        <begin position="92"/>
        <end position="158"/>
    </location>
</feature>
<dbReference type="AlphaFoldDB" id="A0A419SJ17"/>
<comment type="caution">
    <text evidence="2">The sequence shown here is derived from an EMBL/GenBank/DDBJ whole genome shotgun (WGS) entry which is preliminary data.</text>
</comment>
<sequence length="165" mass="18309">MLKANEVISLPVLDLESGQERGNVRDVLFCDDWTFQGLLVEVKALFRKNRFVPLHKVHAFGEDFVVIKNEQGLQPAQDAEGYNGIRTGPVVVIGKPAISSDGQFLGQIEDVYFQTEFGEIVGYELSDGIFSDIVEGRKTVSHVENAKISDDAVILPSTQIEQEEI</sequence>